<keyword evidence="9 14" id="KW-0067">ATP-binding</keyword>
<dbReference type="InterPro" id="IPR002902">
    <property type="entry name" value="GNK2"/>
</dbReference>
<dbReference type="InterPro" id="IPR017441">
    <property type="entry name" value="Protein_kinase_ATP_BS"/>
</dbReference>
<dbReference type="FunFam" id="3.30.200.20:FF:000727">
    <property type="entry name" value="Cysteine-rich RLK (RECEPTOR-like protein kinase) 23"/>
    <property type="match status" value="1"/>
</dbReference>
<comment type="subcellular location">
    <subcellularLocation>
        <location evidence="1">Membrane</location>
        <topology evidence="1">Single-pass membrane protein</topology>
    </subcellularLocation>
</comment>
<dbReference type="PROSITE" id="PS51473">
    <property type="entry name" value="GNK2"/>
    <property type="match status" value="2"/>
</dbReference>
<dbReference type="Pfam" id="PF00069">
    <property type="entry name" value="Pkinase"/>
    <property type="match status" value="1"/>
</dbReference>
<evidence type="ECO:0000256" key="7">
    <source>
        <dbReference type="ARBA" id="ARBA00022741"/>
    </source>
</evidence>
<evidence type="ECO:0000313" key="18">
    <source>
        <dbReference type="EMBL" id="TVU04250.1"/>
    </source>
</evidence>
<feature type="binding site" evidence="14">
    <location>
        <position position="415"/>
    </location>
    <ligand>
        <name>ATP</name>
        <dbReference type="ChEBI" id="CHEBI:30616"/>
    </ligand>
</feature>
<keyword evidence="19" id="KW-1185">Reference proteome</keyword>
<evidence type="ECO:0000256" key="12">
    <source>
        <dbReference type="ARBA" id="ARBA00023170"/>
    </source>
</evidence>
<dbReference type="InterPro" id="IPR008271">
    <property type="entry name" value="Ser/Thr_kinase_AS"/>
</dbReference>
<dbReference type="PANTHER" id="PTHR27002">
    <property type="entry name" value="RECEPTOR-LIKE SERINE/THREONINE-PROTEIN KINASE SD1-8"/>
    <property type="match status" value="1"/>
</dbReference>
<dbReference type="GO" id="GO:0004674">
    <property type="term" value="F:protein serine/threonine kinase activity"/>
    <property type="evidence" value="ECO:0007669"/>
    <property type="project" value="UniProtKB-KW"/>
</dbReference>
<dbReference type="GO" id="GO:0005524">
    <property type="term" value="F:ATP binding"/>
    <property type="evidence" value="ECO:0007669"/>
    <property type="project" value="UniProtKB-UniRule"/>
</dbReference>
<evidence type="ECO:0008006" key="20">
    <source>
        <dbReference type="Google" id="ProtNLM"/>
    </source>
</evidence>
<keyword evidence="5" id="KW-0732">Signal</keyword>
<keyword evidence="13" id="KW-0325">Glycoprotein</keyword>
<evidence type="ECO:0000256" key="5">
    <source>
        <dbReference type="ARBA" id="ARBA00022729"/>
    </source>
</evidence>
<gene>
    <name evidence="18" type="ORF">EJB05_50197</name>
</gene>
<dbReference type="SUPFAM" id="SSF56112">
    <property type="entry name" value="Protein kinase-like (PK-like)"/>
    <property type="match status" value="1"/>
</dbReference>
<evidence type="ECO:0000256" key="9">
    <source>
        <dbReference type="ARBA" id="ARBA00022840"/>
    </source>
</evidence>
<accession>A0A5J9SZ72</accession>
<evidence type="ECO:0000256" key="4">
    <source>
        <dbReference type="ARBA" id="ARBA00022692"/>
    </source>
</evidence>
<dbReference type="SMART" id="SM00220">
    <property type="entry name" value="S_TKc"/>
    <property type="match status" value="1"/>
</dbReference>
<reference evidence="18 19" key="1">
    <citation type="journal article" date="2019" name="Sci. Rep.">
        <title>A high-quality genome of Eragrostis curvula grass provides insights into Poaceae evolution and supports new strategies to enhance forage quality.</title>
        <authorList>
            <person name="Carballo J."/>
            <person name="Santos B.A.C.M."/>
            <person name="Zappacosta D."/>
            <person name="Garbus I."/>
            <person name="Selva J.P."/>
            <person name="Gallo C.A."/>
            <person name="Diaz A."/>
            <person name="Albertini E."/>
            <person name="Caccamo M."/>
            <person name="Echenique V."/>
        </authorList>
    </citation>
    <scope>NUCLEOTIDE SEQUENCE [LARGE SCALE GENOMIC DNA]</scope>
    <source>
        <strain evidence="19">cv. Victoria</strain>
        <tissue evidence="18">Leaf</tissue>
    </source>
</reference>
<keyword evidence="11 15" id="KW-0472">Membrane</keyword>
<dbReference type="InterPro" id="IPR011009">
    <property type="entry name" value="Kinase-like_dom_sf"/>
</dbReference>
<dbReference type="CDD" id="cd14066">
    <property type="entry name" value="STKc_IRAK"/>
    <property type="match status" value="1"/>
</dbReference>
<protein>
    <recommendedName>
        <fullName evidence="20">Protein kinase domain-containing protein</fullName>
    </recommendedName>
</protein>
<feature type="domain" description="Protein kinase" evidence="16">
    <location>
        <begin position="386"/>
        <end position="698"/>
    </location>
</feature>
<keyword evidence="4 15" id="KW-0812">Transmembrane</keyword>
<evidence type="ECO:0000256" key="1">
    <source>
        <dbReference type="ARBA" id="ARBA00004167"/>
    </source>
</evidence>
<feature type="non-terminal residue" evidence="18">
    <location>
        <position position="1"/>
    </location>
</feature>
<dbReference type="PROSITE" id="PS00108">
    <property type="entry name" value="PROTEIN_KINASE_ST"/>
    <property type="match status" value="1"/>
</dbReference>
<dbReference type="EMBL" id="RWGY01000085">
    <property type="protein sequence ID" value="TVU04250.1"/>
    <property type="molecule type" value="Genomic_DNA"/>
</dbReference>
<dbReference type="OrthoDB" id="646557at2759"/>
<keyword evidence="3" id="KW-0808">Transferase</keyword>
<evidence type="ECO:0000259" key="16">
    <source>
        <dbReference type="PROSITE" id="PS50011"/>
    </source>
</evidence>
<dbReference type="Gene3D" id="1.10.510.10">
    <property type="entry name" value="Transferase(Phosphotransferase) domain 1"/>
    <property type="match status" value="1"/>
</dbReference>
<evidence type="ECO:0000256" key="13">
    <source>
        <dbReference type="ARBA" id="ARBA00023180"/>
    </source>
</evidence>
<comment type="caution">
    <text evidence="18">The sequence shown here is derived from an EMBL/GenBank/DDBJ whole genome shotgun (WGS) entry which is preliminary data.</text>
</comment>
<evidence type="ECO:0000256" key="11">
    <source>
        <dbReference type="ARBA" id="ARBA00023136"/>
    </source>
</evidence>
<proteinExistence type="predicted"/>
<evidence type="ECO:0000256" key="14">
    <source>
        <dbReference type="PROSITE-ProRule" id="PRU10141"/>
    </source>
</evidence>
<evidence type="ECO:0000259" key="17">
    <source>
        <dbReference type="PROSITE" id="PS51473"/>
    </source>
</evidence>
<feature type="domain" description="Gnk2-homologous" evidence="17">
    <location>
        <begin position="172"/>
        <end position="288"/>
    </location>
</feature>
<evidence type="ECO:0000256" key="8">
    <source>
        <dbReference type="ARBA" id="ARBA00022777"/>
    </source>
</evidence>
<feature type="domain" description="Gnk2-homologous" evidence="17">
    <location>
        <begin position="56"/>
        <end position="163"/>
    </location>
</feature>
<sequence length="751" mass="80560">LPCARASSGIVAGPLDGGALSLAGNALASEGTRGGAYTFPLAAMAAAHTFWIKDLRAFILKAEQKIDWVHVTRKNEGSKEPVLAFIPFQGKASGSAVGFANATVGTAPDQAYGLALCRGDINGSNCASCLSQAPDIAFGNCRGVRDVTIYYDRCLLRYSDKDFLAIPGDAGAQVQFGRNNDVNVTVDPGRFVALAADLVGALTGWAVQNSTAKFAAGVVTSGQGFPTTQSDLVHTIYGLVQCTPDQSPAACQACLDRLRDEMTTVFTGTAGGQFNGVWCNLRFEIFRFYDSSPVMNLAAPPAPPPPSPAGRNGNGTRSSGNAATVMAIVLGALLAILATVFIIYFWRKGRSKQSELYQWTGGAEEDGDAGSLLFDLATIRRATANFAEENKLGHGGFGAVYKGFLPDGRQIAVKKLDKASGQGLKELRNELLLVAKLRHNNLAKLLGVCLKGGEKLLVYEYLPNRSLDTFLFAPDKRQLLDWETRYRIIYGTARGLLYLHEDSQIKIIHRDLKESNVLLDADMTPKISDFGLARLFSGDKTTTVTSQVVGTLGYMAPEYAVLGHLSVKLDVYSFGVLVLEIVAGRRNTDACFESADDESGTLLSYVSHPTYDMNCQTSANNWDQSQTSKHVIYCDVDRQAWDLWSKGTPLESMDPSMDCQAPESEVLKCIHLGLLCVQENPADRPTMLDVLVMLHGHASSFPAPSKPAFAFAYGVLSSSRSYGVSGGPGTQLGGAAVPSVNGMSESEFQPR</sequence>
<dbReference type="InterPro" id="IPR000719">
    <property type="entry name" value="Prot_kinase_dom"/>
</dbReference>
<evidence type="ECO:0000313" key="19">
    <source>
        <dbReference type="Proteomes" id="UP000324897"/>
    </source>
</evidence>
<name>A0A5J9SZ72_9POAL</name>
<evidence type="ECO:0000256" key="3">
    <source>
        <dbReference type="ARBA" id="ARBA00022679"/>
    </source>
</evidence>
<organism evidence="18 19">
    <name type="scientific">Eragrostis curvula</name>
    <name type="common">weeping love grass</name>
    <dbReference type="NCBI Taxonomy" id="38414"/>
    <lineage>
        <taxon>Eukaryota</taxon>
        <taxon>Viridiplantae</taxon>
        <taxon>Streptophyta</taxon>
        <taxon>Embryophyta</taxon>
        <taxon>Tracheophyta</taxon>
        <taxon>Spermatophyta</taxon>
        <taxon>Magnoliopsida</taxon>
        <taxon>Liliopsida</taxon>
        <taxon>Poales</taxon>
        <taxon>Poaceae</taxon>
        <taxon>PACMAD clade</taxon>
        <taxon>Chloridoideae</taxon>
        <taxon>Eragrostideae</taxon>
        <taxon>Eragrostidinae</taxon>
        <taxon>Eragrostis</taxon>
    </lineage>
</organism>
<keyword evidence="7 14" id="KW-0547">Nucleotide-binding</keyword>
<dbReference type="Proteomes" id="UP000324897">
    <property type="component" value="Unassembled WGS sequence"/>
</dbReference>
<evidence type="ECO:0000256" key="2">
    <source>
        <dbReference type="ARBA" id="ARBA00022527"/>
    </source>
</evidence>
<dbReference type="InterPro" id="IPR038408">
    <property type="entry name" value="GNK2_sf"/>
</dbReference>
<dbReference type="Pfam" id="PF01657">
    <property type="entry name" value="Stress-antifung"/>
    <property type="match status" value="2"/>
</dbReference>
<dbReference type="PROSITE" id="PS50011">
    <property type="entry name" value="PROTEIN_KINASE_DOM"/>
    <property type="match status" value="1"/>
</dbReference>
<keyword evidence="6" id="KW-0677">Repeat</keyword>
<keyword evidence="12" id="KW-0675">Receptor</keyword>
<dbReference type="AlphaFoldDB" id="A0A5J9SZ72"/>
<keyword evidence="10 15" id="KW-1133">Transmembrane helix</keyword>
<dbReference type="Gene3D" id="3.30.200.20">
    <property type="entry name" value="Phosphorylase Kinase, domain 1"/>
    <property type="match status" value="1"/>
</dbReference>
<evidence type="ECO:0000256" key="6">
    <source>
        <dbReference type="ARBA" id="ARBA00022737"/>
    </source>
</evidence>
<dbReference type="PANTHER" id="PTHR27002:SF711">
    <property type="entry name" value="OS10G0327000 PROTEIN"/>
    <property type="match status" value="1"/>
</dbReference>
<evidence type="ECO:0000256" key="15">
    <source>
        <dbReference type="SAM" id="Phobius"/>
    </source>
</evidence>
<dbReference type="CDD" id="cd23509">
    <property type="entry name" value="Gnk2-like"/>
    <property type="match status" value="2"/>
</dbReference>
<dbReference type="PROSITE" id="PS00107">
    <property type="entry name" value="PROTEIN_KINASE_ATP"/>
    <property type="match status" value="1"/>
</dbReference>
<keyword evidence="2" id="KW-0723">Serine/threonine-protein kinase</keyword>
<dbReference type="Gene3D" id="3.30.430.20">
    <property type="entry name" value="Gnk2 domain, C-X8-C-X2-C motif"/>
    <property type="match status" value="2"/>
</dbReference>
<keyword evidence="8" id="KW-0418">Kinase</keyword>
<feature type="transmembrane region" description="Helical" evidence="15">
    <location>
        <begin position="325"/>
        <end position="346"/>
    </location>
</feature>
<dbReference type="GO" id="GO:0005886">
    <property type="term" value="C:plasma membrane"/>
    <property type="evidence" value="ECO:0007669"/>
    <property type="project" value="TreeGrafter"/>
</dbReference>
<evidence type="ECO:0000256" key="10">
    <source>
        <dbReference type="ARBA" id="ARBA00022989"/>
    </source>
</evidence>